<feature type="compositionally biased region" description="Basic and acidic residues" evidence="1">
    <location>
        <begin position="55"/>
        <end position="64"/>
    </location>
</feature>
<feature type="compositionally biased region" description="Basic residues" evidence="1">
    <location>
        <begin position="79"/>
        <end position="90"/>
    </location>
</feature>
<reference evidence="2" key="1">
    <citation type="submission" date="2020-03" db="EMBL/GenBank/DDBJ databases">
        <authorList>
            <person name="Chebbi M.A."/>
            <person name="Drezen J.M."/>
        </authorList>
    </citation>
    <scope>NUCLEOTIDE SEQUENCE</scope>
    <source>
        <tissue evidence="2">Whole body</tissue>
    </source>
</reference>
<dbReference type="EMBL" id="JAAOIC020000024">
    <property type="protein sequence ID" value="KAG8040096.1"/>
    <property type="molecule type" value="Genomic_DNA"/>
</dbReference>
<feature type="compositionally biased region" description="Polar residues" evidence="1">
    <location>
        <begin position="184"/>
        <end position="199"/>
    </location>
</feature>
<name>A0A8J5V0G0_9HYME</name>
<reference evidence="2" key="2">
    <citation type="submission" date="2021-04" db="EMBL/GenBank/DDBJ databases">
        <title>Genome-wide patterns of bracovirus chromosomal integration into multiple host tissues during parasitism.</title>
        <authorList>
            <person name="Chebbi M.A.C."/>
        </authorList>
    </citation>
    <scope>NUCLEOTIDE SEQUENCE</scope>
    <source>
        <tissue evidence="2">Whole body</tissue>
    </source>
</reference>
<feature type="compositionally biased region" description="Low complexity" evidence="1">
    <location>
        <begin position="7"/>
        <end position="18"/>
    </location>
</feature>
<feature type="compositionally biased region" description="Basic and acidic residues" evidence="1">
    <location>
        <begin position="125"/>
        <end position="135"/>
    </location>
</feature>
<dbReference type="AlphaFoldDB" id="A0A8J5V0G0"/>
<comment type="caution">
    <text evidence="2">The sequence shown here is derived from an EMBL/GenBank/DDBJ whole genome shotgun (WGS) entry which is preliminary data.</text>
</comment>
<proteinExistence type="predicted"/>
<dbReference type="OrthoDB" id="10438508at2759"/>
<evidence type="ECO:0000256" key="1">
    <source>
        <dbReference type="SAM" id="MobiDB-lite"/>
    </source>
</evidence>
<gene>
    <name evidence="2" type="ORF">G9C98_001212</name>
</gene>
<organism evidence="2 3">
    <name type="scientific">Cotesia typhae</name>
    <dbReference type="NCBI Taxonomy" id="2053667"/>
    <lineage>
        <taxon>Eukaryota</taxon>
        <taxon>Metazoa</taxon>
        <taxon>Ecdysozoa</taxon>
        <taxon>Arthropoda</taxon>
        <taxon>Hexapoda</taxon>
        <taxon>Insecta</taxon>
        <taxon>Pterygota</taxon>
        <taxon>Neoptera</taxon>
        <taxon>Endopterygota</taxon>
        <taxon>Hymenoptera</taxon>
        <taxon>Apocrita</taxon>
        <taxon>Ichneumonoidea</taxon>
        <taxon>Braconidae</taxon>
        <taxon>Microgastrinae</taxon>
        <taxon>Cotesia</taxon>
    </lineage>
</organism>
<sequence length="267" mass="29689">MKKRPRTPSTSPETTSESHISSKRSRKPNAKYNSNSFENLEFVKPPKEVQVSKQTRKDDNKNQSDKMTQLLIEKDIAKKKTAKSKSKKISPTKDELKQRLAELEGNMKKSAGSLYDEIAPTPHTVEPRKNNKSDNENNSATESDSDVDKSVNVSLIESEGSETEKSHTVNSEMSRVDDTDKENNPSVSKSSENLDSNNAGIEGIVDDYNDPDLYGKDWSGFAMALAKIKGWKGKKGIEQTEEELAAVMSQKIGELKRAHVANKKAKS</sequence>
<feature type="compositionally biased region" description="Basic and acidic residues" evidence="1">
    <location>
        <begin position="91"/>
        <end position="107"/>
    </location>
</feature>
<accession>A0A8J5V0G0</accession>
<feature type="compositionally biased region" description="Basic and acidic residues" evidence="1">
    <location>
        <begin position="174"/>
        <end position="183"/>
    </location>
</feature>
<evidence type="ECO:0000313" key="2">
    <source>
        <dbReference type="EMBL" id="KAG8040096.1"/>
    </source>
</evidence>
<evidence type="ECO:0000313" key="3">
    <source>
        <dbReference type="Proteomes" id="UP000729913"/>
    </source>
</evidence>
<keyword evidence="3" id="KW-1185">Reference proteome</keyword>
<protein>
    <submittedName>
        <fullName evidence="2">Uncharacterized protein</fullName>
    </submittedName>
</protein>
<dbReference type="Proteomes" id="UP000729913">
    <property type="component" value="Unassembled WGS sequence"/>
</dbReference>
<feature type="region of interest" description="Disordered" evidence="1">
    <location>
        <begin position="1"/>
        <end position="201"/>
    </location>
</feature>